<sequence length="225" mass="23526">MKKSKFFSARNIAYLAVLLALVIVLQLIGTLIGNLGVTAPSLVLIPIVLGAILLGPVGGGFLGFAFGLVVVLAGVFGMDKFTFILFSDHPVLTVLLCLVKGTAAGAAAGLLFKVLRGKNENVAVVVASLSAPVVNTGLFILGALLMSDTLSANFVADGQTVLYFLIVGCAGLNFIFEFIINAVASPAIYTVARIVGRKVGARSPRPQERADEQTVQALPRKETIK</sequence>
<dbReference type="GO" id="GO:0022857">
    <property type="term" value="F:transmembrane transporter activity"/>
    <property type="evidence" value="ECO:0007669"/>
    <property type="project" value="InterPro"/>
</dbReference>
<evidence type="ECO:0000313" key="4">
    <source>
        <dbReference type="Proteomes" id="UP000824204"/>
    </source>
</evidence>
<feature type="transmembrane region" description="Helical" evidence="2">
    <location>
        <begin position="35"/>
        <end position="54"/>
    </location>
</feature>
<evidence type="ECO:0000256" key="1">
    <source>
        <dbReference type="SAM" id="MobiDB-lite"/>
    </source>
</evidence>
<accession>A0A9D1V8F4</accession>
<keyword evidence="2" id="KW-0812">Transmembrane</keyword>
<feature type="transmembrane region" description="Helical" evidence="2">
    <location>
        <begin position="161"/>
        <end position="184"/>
    </location>
</feature>
<evidence type="ECO:0000256" key="2">
    <source>
        <dbReference type="SAM" id="Phobius"/>
    </source>
</evidence>
<feature type="transmembrane region" description="Helical" evidence="2">
    <location>
        <begin position="12"/>
        <end position="29"/>
    </location>
</feature>
<reference evidence="3" key="2">
    <citation type="submission" date="2021-04" db="EMBL/GenBank/DDBJ databases">
        <authorList>
            <person name="Gilroy R."/>
        </authorList>
    </citation>
    <scope>NUCLEOTIDE SEQUENCE</scope>
    <source>
        <strain evidence="3">811</strain>
    </source>
</reference>
<dbReference type="Pfam" id="PF12822">
    <property type="entry name" value="ECF_trnsprt"/>
    <property type="match status" value="1"/>
</dbReference>
<dbReference type="AlphaFoldDB" id="A0A9D1V8F4"/>
<feature type="transmembrane region" description="Helical" evidence="2">
    <location>
        <begin position="124"/>
        <end position="146"/>
    </location>
</feature>
<keyword evidence="2" id="KW-1133">Transmembrane helix</keyword>
<organism evidence="3 4">
    <name type="scientific">Candidatus Borkfalkia faecipullorum</name>
    <dbReference type="NCBI Taxonomy" id="2838510"/>
    <lineage>
        <taxon>Bacteria</taxon>
        <taxon>Bacillati</taxon>
        <taxon>Bacillota</taxon>
        <taxon>Clostridia</taxon>
        <taxon>Christensenellales</taxon>
        <taxon>Christensenellaceae</taxon>
        <taxon>Candidatus Borkfalkia</taxon>
    </lineage>
</organism>
<name>A0A9D1V8F4_9FIRM</name>
<dbReference type="Proteomes" id="UP000824204">
    <property type="component" value="Unassembled WGS sequence"/>
</dbReference>
<dbReference type="InterPro" id="IPR024529">
    <property type="entry name" value="ECF_trnsprt_substrate-spec"/>
</dbReference>
<keyword evidence="2" id="KW-0472">Membrane</keyword>
<protein>
    <submittedName>
        <fullName evidence="3">ECF transporter S component</fullName>
    </submittedName>
</protein>
<feature type="region of interest" description="Disordered" evidence="1">
    <location>
        <begin position="203"/>
        <end position="225"/>
    </location>
</feature>
<reference evidence="3" key="1">
    <citation type="journal article" date="2021" name="PeerJ">
        <title>Extensive microbial diversity within the chicken gut microbiome revealed by metagenomics and culture.</title>
        <authorList>
            <person name="Gilroy R."/>
            <person name="Ravi A."/>
            <person name="Getino M."/>
            <person name="Pursley I."/>
            <person name="Horton D.L."/>
            <person name="Alikhan N.F."/>
            <person name="Baker D."/>
            <person name="Gharbi K."/>
            <person name="Hall N."/>
            <person name="Watson M."/>
            <person name="Adriaenssens E.M."/>
            <person name="Foster-Nyarko E."/>
            <person name="Jarju S."/>
            <person name="Secka A."/>
            <person name="Antonio M."/>
            <person name="Oren A."/>
            <person name="Chaudhuri R.R."/>
            <person name="La Ragione R."/>
            <person name="Hildebrand F."/>
            <person name="Pallen M.J."/>
        </authorList>
    </citation>
    <scope>NUCLEOTIDE SEQUENCE</scope>
    <source>
        <strain evidence="3">811</strain>
    </source>
</reference>
<comment type="caution">
    <text evidence="3">The sequence shown here is derived from an EMBL/GenBank/DDBJ whole genome shotgun (WGS) entry which is preliminary data.</text>
</comment>
<dbReference type="EMBL" id="DXFX01000071">
    <property type="protein sequence ID" value="HIX07918.1"/>
    <property type="molecule type" value="Genomic_DNA"/>
</dbReference>
<feature type="transmembrane region" description="Helical" evidence="2">
    <location>
        <begin position="90"/>
        <end position="112"/>
    </location>
</feature>
<evidence type="ECO:0000313" key="3">
    <source>
        <dbReference type="EMBL" id="HIX07918.1"/>
    </source>
</evidence>
<dbReference type="Gene3D" id="1.10.1760.20">
    <property type="match status" value="1"/>
</dbReference>
<gene>
    <name evidence="3" type="ORF">H9741_05575</name>
</gene>
<proteinExistence type="predicted"/>